<dbReference type="RefSeq" id="XP_003672017.1">
    <property type="nucleotide sequence ID" value="XM_003671969.1"/>
</dbReference>
<evidence type="ECO:0000313" key="1">
    <source>
        <dbReference type="EMBL" id="CCD26774.1"/>
    </source>
</evidence>
<dbReference type="EMBL" id="HE580275">
    <property type="protein sequence ID" value="CCD26774.1"/>
    <property type="molecule type" value="Genomic_DNA"/>
</dbReference>
<proteinExistence type="predicted"/>
<protein>
    <submittedName>
        <fullName evidence="1">Uncharacterized protein</fullName>
    </submittedName>
</protein>
<organism evidence="1 2">
    <name type="scientific">Naumovozyma dairenensis (strain ATCC 10597 / BCRC 20456 / CBS 421 / NBRC 0211 / NRRL Y-12639)</name>
    <name type="common">Saccharomyces dairenensis</name>
    <dbReference type="NCBI Taxonomy" id="1071378"/>
    <lineage>
        <taxon>Eukaryota</taxon>
        <taxon>Fungi</taxon>
        <taxon>Dikarya</taxon>
        <taxon>Ascomycota</taxon>
        <taxon>Saccharomycotina</taxon>
        <taxon>Saccharomycetes</taxon>
        <taxon>Saccharomycetales</taxon>
        <taxon>Saccharomycetaceae</taxon>
        <taxon>Naumovozyma</taxon>
    </lineage>
</organism>
<dbReference type="AlphaFoldDB" id="G0WG63"/>
<dbReference type="Proteomes" id="UP000000689">
    <property type="component" value="Chromosome 9"/>
</dbReference>
<sequence length="279" mass="31393">MKLILVDPSRHGKGKDKTKVKHNKIRSQENGISKKLHHLPMRSHQTREPPLIFYKFNPNNHSNGFGQDTYLTGTLITRSARTVPGAVDGTNQADNLSYSPLKSKFDSRCLVIKTDPLYNNSNRDLVSSVKRLGTSCNNKISKLTFINNTLTHDLNENRTFGFSDKYIPLSDVKKANDLEKMVPIDTNSLVNIVLQSIERLSAKTKAEDNESNTGIVSANPDLLKTGIDNTLPFMTRTFSSDVKLKPRKVLQEQIGTRGYSKFKLRIKDNADNHNDTLSH</sequence>
<accession>G0WG63</accession>
<name>G0WG63_NAUDC</name>
<gene>
    <name evidence="1" type="primary">NDAI0I02050</name>
    <name evidence="1" type="ordered locus">NDAI_0I02050</name>
</gene>
<reference evidence="1 2" key="1">
    <citation type="journal article" date="2011" name="Proc. Natl. Acad. Sci. U.S.A.">
        <title>Evolutionary erosion of yeast sex chromosomes by mating-type switching accidents.</title>
        <authorList>
            <person name="Gordon J.L."/>
            <person name="Armisen D."/>
            <person name="Proux-Wera E."/>
            <person name="Oheigeartaigh S.S."/>
            <person name="Byrne K.P."/>
            <person name="Wolfe K.H."/>
        </authorList>
    </citation>
    <scope>NUCLEOTIDE SEQUENCE [LARGE SCALE GENOMIC DNA]</scope>
    <source>
        <strain evidence="2">ATCC 10597 / BCRC 20456 / CBS 421 / NBRC 0211 / NRRL Y-12639</strain>
    </source>
</reference>
<keyword evidence="2" id="KW-1185">Reference proteome</keyword>
<dbReference type="GeneID" id="11493706"/>
<evidence type="ECO:0000313" key="2">
    <source>
        <dbReference type="Proteomes" id="UP000000689"/>
    </source>
</evidence>
<dbReference type="HOGENOM" id="CLU_1152520_0_0_1"/>
<dbReference type="KEGG" id="ndi:NDAI_0I02050"/>